<dbReference type="SUPFAM" id="SSF110942">
    <property type="entry name" value="HSP90 C-terminal domain"/>
    <property type="match status" value="1"/>
</dbReference>
<dbReference type="Gene3D" id="3.30.565.10">
    <property type="entry name" value="Histidine kinase-like ATPase, C-terminal domain"/>
    <property type="match status" value="1"/>
</dbReference>
<evidence type="ECO:0000256" key="1">
    <source>
        <dbReference type="ARBA" id="ARBA00004496"/>
    </source>
</evidence>
<dbReference type="GO" id="GO:0140662">
    <property type="term" value="F:ATP-dependent protein folding chaperone"/>
    <property type="evidence" value="ECO:0007669"/>
    <property type="project" value="InterPro"/>
</dbReference>
<dbReference type="Gene3D" id="1.20.120.790">
    <property type="entry name" value="Heat shock protein 90, C-terminal domain"/>
    <property type="match status" value="1"/>
</dbReference>
<dbReference type="EMBL" id="BJZO01000009">
    <property type="protein sequence ID" value="GEO80407.1"/>
    <property type="molecule type" value="Genomic_DNA"/>
</dbReference>
<sequence length="634" mass="70491">MSEETLSFQAEVSKLLDIVVHSLYSDRQIFLRELISNASDACDKLRYEGLTEPALLEGDATFRIRLSVDKEASTLTIADNGIGMSRQELVDNLGTIARSGTQAFAEAVKARQADDKADLSLIGQFGVGFYSSFMVADRVDVVTRRAGDAHGWRWTSGGSGTFSIAEAPEATRGAAITLHLREDAHEFLDEHRLRTIVRTYSDHIAIPVEFVGHDENGTPTLETVNEASALWTRPRDTITEEQYTAFYRHVAHGMDAPWHTVHFRAEGVMEYTGLLFIPQERPFDLFTPERKPRLKLYVNRVFITDDCEALLPSYLRFVRGVVDSSDLPLNVSREMLQEDPRLRKVRSGLTRRLLDEMARRARDNEEDYLTFWTQFGAVLKEGIYEDFERKDEILRLARFRTTASTTPVSLETIAGRMKEGQKALYYITGDDADALARSPQVEGFLARGIEVLLLTDPIDEFWVSAVPTVHDKPLKPVAAAGADLDALPLTEPETAEEAQERAPTDQEQLDRLIAALRATLGKDVADVRASSRLTDSPVCLVAKEGSLSPHLRKLLSQANQSTDLPDDRVLEINPRHGLIRALAKRCAEAPADDARLQDAAHLLMDQARILEGDAPADPVAFARRLTAALASAVS</sequence>
<dbReference type="GO" id="GO:0005737">
    <property type="term" value="C:cytoplasm"/>
    <property type="evidence" value="ECO:0007669"/>
    <property type="project" value="UniProtKB-SubCell"/>
</dbReference>
<feature type="binding site" evidence="11">
    <location>
        <position position="33"/>
    </location>
    <ligand>
        <name>ATP</name>
        <dbReference type="ChEBI" id="CHEBI:30616"/>
    </ligand>
</feature>
<dbReference type="SMART" id="SM00387">
    <property type="entry name" value="HATPase_c"/>
    <property type="match status" value="1"/>
</dbReference>
<dbReference type="Gene3D" id="3.40.50.11260">
    <property type="match status" value="1"/>
</dbReference>
<gene>
    <name evidence="10 13" type="primary">htpG</name>
    <name evidence="13" type="ORF">ROR02_05380</name>
</gene>
<feature type="binding site" evidence="11">
    <location>
        <begin position="99"/>
        <end position="100"/>
    </location>
    <ligand>
        <name>ATP</name>
        <dbReference type="ChEBI" id="CHEBI:30616"/>
    </ligand>
</feature>
<dbReference type="OrthoDB" id="9802640at2"/>
<keyword evidence="7 10" id="KW-0143">Chaperone</keyword>
<evidence type="ECO:0000256" key="3">
    <source>
        <dbReference type="ARBA" id="ARBA00022490"/>
    </source>
</evidence>
<dbReference type="InterPro" id="IPR020575">
    <property type="entry name" value="Hsp90_N"/>
</dbReference>
<protein>
    <recommendedName>
        <fullName evidence="9 10">Chaperone protein HtpG</fullName>
    </recommendedName>
    <alternativeName>
        <fullName evidence="10">Heat shock protein HtpG</fullName>
    </alternativeName>
    <alternativeName>
        <fullName evidence="10">High temperature protein G</fullName>
    </alternativeName>
</protein>
<dbReference type="GO" id="GO:0005524">
    <property type="term" value="F:ATP binding"/>
    <property type="evidence" value="ECO:0007669"/>
    <property type="project" value="UniProtKB-UniRule"/>
</dbReference>
<feature type="region of interest" description="A; substrate-binding" evidence="10">
    <location>
        <begin position="1"/>
        <end position="333"/>
    </location>
</feature>
<feature type="region of interest" description="C" evidence="10">
    <location>
        <begin position="554"/>
        <end position="634"/>
    </location>
</feature>
<reference evidence="13 14" key="1">
    <citation type="submission" date="2019-07" db="EMBL/GenBank/DDBJ databases">
        <title>Whole genome shotgun sequence of Rhodospirillum oryzae NBRC 107573.</title>
        <authorList>
            <person name="Hosoyama A."/>
            <person name="Uohara A."/>
            <person name="Ohji S."/>
            <person name="Ichikawa N."/>
        </authorList>
    </citation>
    <scope>NUCLEOTIDE SEQUENCE [LARGE SCALE GENOMIC DNA]</scope>
    <source>
        <strain evidence="13 14">NBRC 107573</strain>
    </source>
</reference>
<evidence type="ECO:0000256" key="5">
    <source>
        <dbReference type="ARBA" id="ARBA00022840"/>
    </source>
</evidence>
<feature type="binding site" evidence="11">
    <location>
        <position position="333"/>
    </location>
    <ligand>
        <name>ATP</name>
        <dbReference type="ChEBI" id="CHEBI:30616"/>
    </ligand>
</feature>
<feature type="binding site" evidence="11">
    <location>
        <position position="84"/>
    </location>
    <ligand>
        <name>ATP</name>
        <dbReference type="ChEBI" id="CHEBI:30616"/>
    </ligand>
</feature>
<dbReference type="SUPFAM" id="SSF54211">
    <property type="entry name" value="Ribosomal protein S5 domain 2-like"/>
    <property type="match status" value="1"/>
</dbReference>
<dbReference type="AlphaFoldDB" id="A0A512H4P6"/>
<dbReference type="InterPro" id="IPR020568">
    <property type="entry name" value="Ribosomal_Su5_D2-typ_SF"/>
</dbReference>
<comment type="subcellular location">
    <subcellularLocation>
        <location evidence="1 10">Cytoplasm</location>
    </subcellularLocation>
</comment>
<accession>A0A512H4P6</accession>
<keyword evidence="5 10" id="KW-0067">ATP-binding</keyword>
<dbReference type="SUPFAM" id="SSF55874">
    <property type="entry name" value="ATPase domain of HSP90 chaperone/DNA topoisomerase II/histidine kinase"/>
    <property type="match status" value="1"/>
</dbReference>
<feature type="binding site" evidence="11">
    <location>
        <begin position="124"/>
        <end position="129"/>
    </location>
    <ligand>
        <name>ATP</name>
        <dbReference type="ChEBI" id="CHEBI:30616"/>
    </ligand>
</feature>
<feature type="binding site" evidence="11">
    <location>
        <position position="37"/>
    </location>
    <ligand>
        <name>ATP</name>
        <dbReference type="ChEBI" id="CHEBI:30616"/>
    </ligand>
</feature>
<evidence type="ECO:0000313" key="13">
    <source>
        <dbReference type="EMBL" id="GEO80407.1"/>
    </source>
</evidence>
<dbReference type="InterPro" id="IPR036890">
    <property type="entry name" value="HATPase_C_sf"/>
</dbReference>
<dbReference type="GO" id="GO:0016887">
    <property type="term" value="F:ATP hydrolysis activity"/>
    <property type="evidence" value="ECO:0007669"/>
    <property type="project" value="InterPro"/>
</dbReference>
<dbReference type="HAMAP" id="MF_00505">
    <property type="entry name" value="HSP90"/>
    <property type="match status" value="1"/>
</dbReference>
<dbReference type="PIRSF" id="PIRSF002583">
    <property type="entry name" value="Hsp90"/>
    <property type="match status" value="1"/>
</dbReference>
<dbReference type="Pfam" id="PF00183">
    <property type="entry name" value="HSP90"/>
    <property type="match status" value="1"/>
</dbReference>
<dbReference type="Gene3D" id="3.30.230.80">
    <property type="match status" value="1"/>
</dbReference>
<dbReference type="Proteomes" id="UP000321567">
    <property type="component" value="Unassembled WGS sequence"/>
</dbReference>
<dbReference type="RefSeq" id="WP_147162469.1">
    <property type="nucleotide sequence ID" value="NZ_BJZO01000009.1"/>
</dbReference>
<evidence type="ECO:0000256" key="4">
    <source>
        <dbReference type="ARBA" id="ARBA00022741"/>
    </source>
</evidence>
<keyword evidence="4 10" id="KW-0547">Nucleotide-binding</keyword>
<dbReference type="FunFam" id="3.30.230.80:FF:000002">
    <property type="entry name" value="Molecular chaperone HtpG"/>
    <property type="match status" value="1"/>
</dbReference>
<evidence type="ECO:0000256" key="10">
    <source>
        <dbReference type="HAMAP-Rule" id="MF_00505"/>
    </source>
</evidence>
<evidence type="ECO:0000256" key="7">
    <source>
        <dbReference type="ARBA" id="ARBA00023186"/>
    </source>
</evidence>
<dbReference type="PRINTS" id="PR00775">
    <property type="entry name" value="HEATSHOCK90"/>
</dbReference>
<dbReference type="FunFam" id="3.30.565.10:FF:000009">
    <property type="entry name" value="Molecular chaperone HtpG"/>
    <property type="match status" value="1"/>
</dbReference>
<evidence type="ECO:0000259" key="12">
    <source>
        <dbReference type="SMART" id="SM00387"/>
    </source>
</evidence>
<evidence type="ECO:0000256" key="2">
    <source>
        <dbReference type="ARBA" id="ARBA00008239"/>
    </source>
</evidence>
<comment type="function">
    <text evidence="8 10">Molecular chaperone. Has ATPase activity.</text>
</comment>
<evidence type="ECO:0000256" key="8">
    <source>
        <dbReference type="ARBA" id="ARBA00058590"/>
    </source>
</evidence>
<comment type="subunit">
    <text evidence="10">Homodimer.</text>
</comment>
<dbReference type="PANTHER" id="PTHR11528">
    <property type="entry name" value="HEAT SHOCK PROTEIN 90 FAMILY MEMBER"/>
    <property type="match status" value="1"/>
</dbReference>
<feature type="binding site" evidence="11">
    <location>
        <position position="79"/>
    </location>
    <ligand>
        <name>ATP</name>
        <dbReference type="ChEBI" id="CHEBI:30616"/>
    </ligand>
</feature>
<keyword evidence="14" id="KW-1185">Reference proteome</keyword>
<dbReference type="NCBIfam" id="NF003555">
    <property type="entry name" value="PRK05218.1"/>
    <property type="match status" value="1"/>
</dbReference>
<organism evidence="13 14">
    <name type="scientific">Pararhodospirillum oryzae</name>
    <dbReference type="NCBI Taxonomy" id="478448"/>
    <lineage>
        <taxon>Bacteria</taxon>
        <taxon>Pseudomonadati</taxon>
        <taxon>Pseudomonadota</taxon>
        <taxon>Alphaproteobacteria</taxon>
        <taxon>Rhodospirillales</taxon>
        <taxon>Rhodospirillaceae</taxon>
        <taxon>Pararhodospirillum</taxon>
    </lineage>
</organism>
<evidence type="ECO:0000256" key="9">
    <source>
        <dbReference type="ARBA" id="ARBA00070675"/>
    </source>
</evidence>
<dbReference type="InterPro" id="IPR037196">
    <property type="entry name" value="HSP90_C"/>
</dbReference>
<dbReference type="GO" id="GO:0051082">
    <property type="term" value="F:unfolded protein binding"/>
    <property type="evidence" value="ECO:0007669"/>
    <property type="project" value="UniProtKB-UniRule"/>
</dbReference>
<comment type="caution">
    <text evidence="13">The sequence shown here is derived from an EMBL/GenBank/DDBJ whole genome shotgun (WGS) entry which is preliminary data.</text>
</comment>
<evidence type="ECO:0000313" key="14">
    <source>
        <dbReference type="Proteomes" id="UP000321567"/>
    </source>
</evidence>
<dbReference type="InterPro" id="IPR001404">
    <property type="entry name" value="Hsp90_fam"/>
</dbReference>
<dbReference type="CDD" id="cd16927">
    <property type="entry name" value="HATPase_Hsp90-like"/>
    <property type="match status" value="1"/>
</dbReference>
<evidence type="ECO:0000256" key="11">
    <source>
        <dbReference type="PIRSR" id="PIRSR002583-1"/>
    </source>
</evidence>
<dbReference type="InterPro" id="IPR003594">
    <property type="entry name" value="HATPase_dom"/>
</dbReference>
<evidence type="ECO:0000256" key="6">
    <source>
        <dbReference type="ARBA" id="ARBA00023016"/>
    </source>
</evidence>
<proteinExistence type="inferred from homology"/>
<keyword evidence="6 10" id="KW-0346">Stress response</keyword>
<comment type="caution">
    <text evidence="10">Lacks conserved residue(s) required for the propagation of feature annotation.</text>
</comment>
<dbReference type="Pfam" id="PF13589">
    <property type="entry name" value="HATPase_c_3"/>
    <property type="match status" value="1"/>
</dbReference>
<keyword evidence="3 10" id="KW-0963">Cytoplasm</keyword>
<name>A0A512H4P6_9PROT</name>
<feature type="binding site" evidence="11">
    <location>
        <position position="92"/>
    </location>
    <ligand>
        <name>ATP</name>
        <dbReference type="ChEBI" id="CHEBI:30616"/>
    </ligand>
</feature>
<comment type="similarity">
    <text evidence="2 10">Belongs to the heat shock protein 90 family.</text>
</comment>
<feature type="domain" description="Histidine kinase/HSP90-like ATPase" evidence="12">
    <location>
        <begin position="26"/>
        <end position="184"/>
    </location>
</feature>